<evidence type="ECO:0000256" key="4">
    <source>
        <dbReference type="ARBA" id="ARBA00022617"/>
    </source>
</evidence>
<feature type="domain" description="Plant heme peroxidase family profile" evidence="16">
    <location>
        <begin position="24"/>
        <end position="70"/>
    </location>
</feature>
<dbReference type="Pfam" id="PF00141">
    <property type="entry name" value="peroxidase"/>
    <property type="match status" value="1"/>
</dbReference>
<evidence type="ECO:0000259" key="16">
    <source>
        <dbReference type="PROSITE" id="PS50873"/>
    </source>
</evidence>
<evidence type="ECO:0000256" key="5">
    <source>
        <dbReference type="ARBA" id="ARBA00022723"/>
    </source>
</evidence>
<organism evidence="17 18">
    <name type="scientific">Aegilops tauschii subsp. strangulata</name>
    <name type="common">Goatgrass</name>
    <dbReference type="NCBI Taxonomy" id="200361"/>
    <lineage>
        <taxon>Eukaryota</taxon>
        <taxon>Viridiplantae</taxon>
        <taxon>Streptophyta</taxon>
        <taxon>Embryophyta</taxon>
        <taxon>Tracheophyta</taxon>
        <taxon>Spermatophyta</taxon>
        <taxon>Magnoliopsida</taxon>
        <taxon>Liliopsida</taxon>
        <taxon>Poales</taxon>
        <taxon>Poaceae</taxon>
        <taxon>BOP clade</taxon>
        <taxon>Pooideae</taxon>
        <taxon>Triticodae</taxon>
        <taxon>Triticeae</taxon>
        <taxon>Triticinae</taxon>
        <taxon>Aegilops</taxon>
    </lineage>
</organism>
<dbReference type="Proteomes" id="UP000015105">
    <property type="component" value="Chromosome 4D"/>
</dbReference>
<dbReference type="GO" id="GO:0006979">
    <property type="term" value="P:response to oxidative stress"/>
    <property type="evidence" value="ECO:0007669"/>
    <property type="project" value="InterPro"/>
</dbReference>
<evidence type="ECO:0000256" key="11">
    <source>
        <dbReference type="PIRSR" id="PIRSR600823-3"/>
    </source>
</evidence>
<dbReference type="InterPro" id="IPR002016">
    <property type="entry name" value="Haem_peroxidase"/>
</dbReference>
<evidence type="ECO:0000256" key="2">
    <source>
        <dbReference type="ARBA" id="ARBA00001970"/>
    </source>
</evidence>
<keyword evidence="6 11" id="KW-0106">Calcium</keyword>
<evidence type="ECO:0000256" key="12">
    <source>
        <dbReference type="PIRSR" id="PIRSR600823-4"/>
    </source>
</evidence>
<evidence type="ECO:0000313" key="18">
    <source>
        <dbReference type="Proteomes" id="UP000015105"/>
    </source>
</evidence>
<protein>
    <recommendedName>
        <fullName evidence="16">Plant heme peroxidase family profile domain-containing protein</fullName>
    </recommendedName>
</protein>
<evidence type="ECO:0000256" key="14">
    <source>
        <dbReference type="SAM" id="MobiDB-lite"/>
    </source>
</evidence>
<feature type="compositionally biased region" description="Pro residues" evidence="14">
    <location>
        <begin position="114"/>
        <end position="130"/>
    </location>
</feature>
<dbReference type="InterPro" id="IPR010255">
    <property type="entry name" value="Haem_peroxidase_sf"/>
</dbReference>
<sequence>IMAFFGVPVVAVLLLGLAAAASAQLSATFYDASCPSALATIKSGVTAAVSKEPRMGASLLRLHFHDCFVQHRLASSWMGTILVRMRSPTSTPSGDSTSSTGSRRRSRPSAHRPSPVPTSSPSPPGTPSSP</sequence>
<dbReference type="InterPro" id="IPR000823">
    <property type="entry name" value="Peroxidase_pln"/>
</dbReference>
<keyword evidence="7" id="KW-0560">Oxidoreductase</keyword>
<evidence type="ECO:0000256" key="10">
    <source>
        <dbReference type="PIRSR" id="PIRSR600823-1"/>
    </source>
</evidence>
<dbReference type="GO" id="GO:0140825">
    <property type="term" value="F:lactoperoxidase activity"/>
    <property type="evidence" value="ECO:0007669"/>
    <property type="project" value="UniProtKB-EC"/>
</dbReference>
<keyword evidence="4" id="KW-0349">Heme</keyword>
<dbReference type="GO" id="GO:0046872">
    <property type="term" value="F:metal ion binding"/>
    <property type="evidence" value="ECO:0007669"/>
    <property type="project" value="UniProtKB-KW"/>
</dbReference>
<reference evidence="17" key="5">
    <citation type="journal article" date="2021" name="G3 (Bethesda)">
        <title>Aegilops tauschii genome assembly Aet v5.0 features greater sequence contiguity and improved annotation.</title>
        <authorList>
            <person name="Wang L."/>
            <person name="Zhu T."/>
            <person name="Rodriguez J.C."/>
            <person name="Deal K.R."/>
            <person name="Dubcovsky J."/>
            <person name="McGuire P.E."/>
            <person name="Lux T."/>
            <person name="Spannagl M."/>
            <person name="Mayer K.F.X."/>
            <person name="Baldrich P."/>
            <person name="Meyers B.C."/>
            <person name="Huo N."/>
            <person name="Gu Y.Q."/>
            <person name="Zhou H."/>
            <person name="Devos K.M."/>
            <person name="Bennetzen J.L."/>
            <person name="Unver T."/>
            <person name="Budak H."/>
            <person name="Gulick P.J."/>
            <person name="Galiba G."/>
            <person name="Kalapos B."/>
            <person name="Nelson D.R."/>
            <person name="Li P."/>
            <person name="You F.M."/>
            <person name="Luo M.C."/>
            <person name="Dvorak J."/>
        </authorList>
    </citation>
    <scope>NUCLEOTIDE SEQUENCE [LARGE SCALE GENOMIC DNA]</scope>
    <source>
        <strain evidence="17">cv. AL8/78</strain>
    </source>
</reference>
<dbReference type="PROSITE" id="PS50873">
    <property type="entry name" value="PEROXIDASE_4"/>
    <property type="match status" value="1"/>
</dbReference>
<dbReference type="AlphaFoldDB" id="A0A453I5D4"/>
<name>A0A453I5D4_AEGTS</name>
<accession>A0A453I5D4</accession>
<reference evidence="18" key="2">
    <citation type="journal article" date="2017" name="Nat. Plants">
        <title>The Aegilops tauschii genome reveals multiple impacts of transposons.</title>
        <authorList>
            <person name="Zhao G."/>
            <person name="Zou C."/>
            <person name="Li K."/>
            <person name="Wang K."/>
            <person name="Li T."/>
            <person name="Gao L."/>
            <person name="Zhang X."/>
            <person name="Wang H."/>
            <person name="Yang Z."/>
            <person name="Liu X."/>
            <person name="Jiang W."/>
            <person name="Mao L."/>
            <person name="Kong X."/>
            <person name="Jiao Y."/>
            <person name="Jia J."/>
        </authorList>
    </citation>
    <scope>NUCLEOTIDE SEQUENCE [LARGE SCALE GENOMIC DNA]</scope>
    <source>
        <strain evidence="18">cv. AL8/78</strain>
    </source>
</reference>
<reference evidence="17" key="4">
    <citation type="submission" date="2019-03" db="UniProtKB">
        <authorList>
            <consortium name="EnsemblPlants"/>
        </authorList>
    </citation>
    <scope>IDENTIFICATION</scope>
</reference>
<dbReference type="InterPro" id="IPR019794">
    <property type="entry name" value="Peroxidases_AS"/>
</dbReference>
<evidence type="ECO:0000256" key="3">
    <source>
        <dbReference type="ARBA" id="ARBA00022559"/>
    </source>
</evidence>
<feature type="site" description="Transition state stabilizer" evidence="12">
    <location>
        <position position="61"/>
    </location>
</feature>
<dbReference type="PANTHER" id="PTHR31388:SF207">
    <property type="entry name" value="PEROXIDASE"/>
    <property type="match status" value="1"/>
</dbReference>
<reference evidence="18" key="1">
    <citation type="journal article" date="2014" name="Science">
        <title>Ancient hybridizations among the ancestral genomes of bread wheat.</title>
        <authorList>
            <consortium name="International Wheat Genome Sequencing Consortium,"/>
            <person name="Marcussen T."/>
            <person name="Sandve S.R."/>
            <person name="Heier L."/>
            <person name="Spannagl M."/>
            <person name="Pfeifer M."/>
            <person name="Jakobsen K.S."/>
            <person name="Wulff B.B."/>
            <person name="Steuernagel B."/>
            <person name="Mayer K.F."/>
            <person name="Olsen O.A."/>
        </authorList>
    </citation>
    <scope>NUCLEOTIDE SEQUENCE [LARGE SCALE GENOMIC DNA]</scope>
    <source>
        <strain evidence="18">cv. AL8/78</strain>
    </source>
</reference>
<keyword evidence="3" id="KW-0575">Peroxidase</keyword>
<feature type="compositionally biased region" description="Low complexity" evidence="14">
    <location>
        <begin position="86"/>
        <end position="101"/>
    </location>
</feature>
<keyword evidence="9" id="KW-0376">Hydrogen peroxide</keyword>
<comment type="catalytic activity">
    <reaction evidence="1">
        <text>2 a phenolic donor + H2O2 = 2 a phenolic radical donor + 2 H2O</text>
        <dbReference type="Rhea" id="RHEA:56136"/>
        <dbReference type="ChEBI" id="CHEBI:15377"/>
        <dbReference type="ChEBI" id="CHEBI:16240"/>
        <dbReference type="ChEBI" id="CHEBI:139520"/>
        <dbReference type="ChEBI" id="CHEBI:139521"/>
        <dbReference type="EC" id="1.11.1.7"/>
    </reaction>
</comment>
<dbReference type="Gene3D" id="1.10.520.10">
    <property type="match status" value="1"/>
</dbReference>
<comment type="similarity">
    <text evidence="13">Belongs to the peroxidase family.</text>
</comment>
<feature type="binding site" evidence="11">
    <location>
        <position position="69"/>
    </location>
    <ligand>
        <name>Ca(2+)</name>
        <dbReference type="ChEBI" id="CHEBI:29108"/>
        <label>1</label>
    </ligand>
</feature>
<dbReference type="PANTHER" id="PTHR31388">
    <property type="entry name" value="PEROXIDASE 72-RELATED"/>
    <property type="match status" value="1"/>
</dbReference>
<feature type="region of interest" description="Disordered" evidence="14">
    <location>
        <begin position="85"/>
        <end position="130"/>
    </location>
</feature>
<evidence type="ECO:0000256" key="1">
    <source>
        <dbReference type="ARBA" id="ARBA00000189"/>
    </source>
</evidence>
<evidence type="ECO:0000256" key="15">
    <source>
        <dbReference type="SAM" id="SignalP"/>
    </source>
</evidence>
<keyword evidence="18" id="KW-1185">Reference proteome</keyword>
<dbReference type="EnsemblPlants" id="AET4Gv20448000.3">
    <property type="protein sequence ID" value="AET4Gv20448000.3"/>
    <property type="gene ID" value="AET4Gv20448000"/>
</dbReference>
<keyword evidence="15" id="KW-0732">Signal</keyword>
<comment type="cofactor">
    <cofactor evidence="11">
        <name>Ca(2+)</name>
        <dbReference type="ChEBI" id="CHEBI:29108"/>
    </cofactor>
    <text evidence="11">Binds 2 calcium ions per subunit.</text>
</comment>
<keyword evidence="5 11" id="KW-0479">Metal-binding</keyword>
<keyword evidence="8" id="KW-0408">Iron</keyword>
<dbReference type="GO" id="GO:0020037">
    <property type="term" value="F:heme binding"/>
    <property type="evidence" value="ECO:0007669"/>
    <property type="project" value="InterPro"/>
</dbReference>
<dbReference type="PROSITE" id="PS00436">
    <property type="entry name" value="PEROXIDASE_2"/>
    <property type="match status" value="1"/>
</dbReference>
<dbReference type="GO" id="GO:0042744">
    <property type="term" value="P:hydrogen peroxide catabolic process"/>
    <property type="evidence" value="ECO:0007669"/>
    <property type="project" value="UniProtKB-KW"/>
</dbReference>
<evidence type="ECO:0000313" key="17">
    <source>
        <dbReference type="EnsemblPlants" id="AET4Gv20448000.3"/>
    </source>
</evidence>
<evidence type="ECO:0000256" key="6">
    <source>
        <dbReference type="ARBA" id="ARBA00022837"/>
    </source>
</evidence>
<dbReference type="SUPFAM" id="SSF48113">
    <property type="entry name" value="Heme-dependent peroxidases"/>
    <property type="match status" value="1"/>
</dbReference>
<proteinExistence type="inferred from homology"/>
<evidence type="ECO:0000256" key="13">
    <source>
        <dbReference type="RuleBase" id="RU004241"/>
    </source>
</evidence>
<reference evidence="17" key="3">
    <citation type="journal article" date="2017" name="Nature">
        <title>Genome sequence of the progenitor of the wheat D genome Aegilops tauschii.</title>
        <authorList>
            <person name="Luo M.C."/>
            <person name="Gu Y.Q."/>
            <person name="Puiu D."/>
            <person name="Wang H."/>
            <person name="Twardziok S.O."/>
            <person name="Deal K.R."/>
            <person name="Huo N."/>
            <person name="Zhu T."/>
            <person name="Wang L."/>
            <person name="Wang Y."/>
            <person name="McGuire P.E."/>
            <person name="Liu S."/>
            <person name="Long H."/>
            <person name="Ramasamy R.K."/>
            <person name="Rodriguez J.C."/>
            <person name="Van S.L."/>
            <person name="Yuan L."/>
            <person name="Wang Z."/>
            <person name="Xia Z."/>
            <person name="Xiao L."/>
            <person name="Anderson O.D."/>
            <person name="Ouyang S."/>
            <person name="Liang Y."/>
            <person name="Zimin A.V."/>
            <person name="Pertea G."/>
            <person name="Qi P."/>
            <person name="Bennetzen J.L."/>
            <person name="Dai X."/>
            <person name="Dawson M.W."/>
            <person name="Muller H.G."/>
            <person name="Kugler K."/>
            <person name="Rivarola-Duarte L."/>
            <person name="Spannagl M."/>
            <person name="Mayer K.F.X."/>
            <person name="Lu F.H."/>
            <person name="Bevan M.W."/>
            <person name="Leroy P."/>
            <person name="Li P."/>
            <person name="You F.M."/>
            <person name="Sun Q."/>
            <person name="Liu Z."/>
            <person name="Lyons E."/>
            <person name="Wicker T."/>
            <person name="Salzberg S.L."/>
            <person name="Devos K.M."/>
            <person name="Dvorak J."/>
        </authorList>
    </citation>
    <scope>NUCLEOTIDE SEQUENCE [LARGE SCALE GENOMIC DNA]</scope>
    <source>
        <strain evidence="17">cv. AL8/78</strain>
    </source>
</reference>
<feature type="signal peptide" evidence="15">
    <location>
        <begin position="1"/>
        <end position="23"/>
    </location>
</feature>
<feature type="binding site" evidence="11">
    <location>
        <position position="66"/>
    </location>
    <ligand>
        <name>Ca(2+)</name>
        <dbReference type="ChEBI" id="CHEBI:29108"/>
        <label>1</label>
    </ligand>
</feature>
<evidence type="ECO:0000256" key="7">
    <source>
        <dbReference type="ARBA" id="ARBA00023002"/>
    </source>
</evidence>
<feature type="chain" id="PRO_5019475510" description="Plant heme peroxidase family profile domain-containing protein" evidence="15">
    <location>
        <begin position="24"/>
        <end position="130"/>
    </location>
</feature>
<evidence type="ECO:0000256" key="8">
    <source>
        <dbReference type="ARBA" id="ARBA00023004"/>
    </source>
</evidence>
<comment type="cofactor">
    <cofactor evidence="2">
        <name>heme b</name>
        <dbReference type="ChEBI" id="CHEBI:60344"/>
    </cofactor>
</comment>
<dbReference type="Gramene" id="AET4Gv20448000.3">
    <property type="protein sequence ID" value="AET4Gv20448000.3"/>
    <property type="gene ID" value="AET4Gv20448000"/>
</dbReference>
<dbReference type="PRINTS" id="PR00461">
    <property type="entry name" value="PLPEROXIDASE"/>
</dbReference>
<evidence type="ECO:0000256" key="9">
    <source>
        <dbReference type="ARBA" id="ARBA00023324"/>
    </source>
</evidence>
<feature type="active site" description="Proton acceptor" evidence="10">
    <location>
        <position position="65"/>
    </location>
</feature>